<keyword evidence="3" id="KW-0862">Zinc</keyword>
<dbReference type="GO" id="GO:0009025">
    <property type="term" value="F:tagatose-bisphosphate aldolase activity"/>
    <property type="evidence" value="ECO:0007669"/>
    <property type="project" value="TreeGrafter"/>
</dbReference>
<feature type="binding site" evidence="2">
    <location>
        <begin position="235"/>
        <end position="238"/>
    </location>
    <ligand>
        <name>dihydroxyacetone phosphate</name>
        <dbReference type="ChEBI" id="CHEBI:57642"/>
    </ligand>
</feature>
<feature type="active site" description="Proton donor" evidence="1">
    <location>
        <position position="81"/>
    </location>
</feature>
<dbReference type="CDD" id="cd00947">
    <property type="entry name" value="TBP_aldolase_IIB"/>
    <property type="match status" value="1"/>
</dbReference>
<dbReference type="Gene3D" id="3.20.20.70">
    <property type="entry name" value="Aldolase class I"/>
    <property type="match status" value="1"/>
</dbReference>
<comment type="cofactor">
    <cofactor evidence="3">
        <name>Zn(2+)</name>
        <dbReference type="ChEBI" id="CHEBI:29105"/>
    </cofactor>
    <text evidence="3">Binds 2 Zn(2+) ions per subunit. One is catalytic and the other provides a structural contribution.</text>
</comment>
<dbReference type="SUPFAM" id="SSF51569">
    <property type="entry name" value="Aldolase"/>
    <property type="match status" value="1"/>
</dbReference>
<dbReference type="RefSeq" id="WP_238712445.1">
    <property type="nucleotide sequence ID" value="NZ_JAEPBH010000006.1"/>
</dbReference>
<feature type="binding site" evidence="3">
    <location>
        <position position="103"/>
    </location>
    <ligand>
        <name>Zn(2+)</name>
        <dbReference type="ChEBI" id="CHEBI:29105"/>
        <label>2</label>
    </ligand>
</feature>
<keyword evidence="5" id="KW-1185">Reference proteome</keyword>
<evidence type="ECO:0000256" key="2">
    <source>
        <dbReference type="PIRSR" id="PIRSR001359-2"/>
    </source>
</evidence>
<proteinExistence type="predicted"/>
<dbReference type="InterPro" id="IPR050246">
    <property type="entry name" value="Class_II_FBP_aldolase"/>
</dbReference>
<accession>A0A8K0V0E8</accession>
<dbReference type="GO" id="GO:0005975">
    <property type="term" value="P:carbohydrate metabolic process"/>
    <property type="evidence" value="ECO:0007669"/>
    <property type="project" value="InterPro"/>
</dbReference>
<keyword evidence="3" id="KW-0479">Metal-binding</keyword>
<evidence type="ECO:0000256" key="1">
    <source>
        <dbReference type="PIRSR" id="PIRSR001359-1"/>
    </source>
</evidence>
<dbReference type="PANTHER" id="PTHR30304">
    <property type="entry name" value="D-TAGATOSE-1,6-BISPHOSPHATE ALDOLASE"/>
    <property type="match status" value="1"/>
</dbReference>
<evidence type="ECO:0000313" key="4">
    <source>
        <dbReference type="EMBL" id="MBK4714457.1"/>
    </source>
</evidence>
<feature type="binding site" evidence="2">
    <location>
        <begin position="214"/>
        <end position="216"/>
    </location>
    <ligand>
        <name>dihydroxyacetone phosphate</name>
        <dbReference type="ChEBI" id="CHEBI:57642"/>
    </ligand>
</feature>
<feature type="binding site" evidence="3">
    <location>
        <position position="133"/>
    </location>
    <ligand>
        <name>Zn(2+)</name>
        <dbReference type="ChEBI" id="CHEBI:29105"/>
        <label>2</label>
    </ligand>
</feature>
<dbReference type="NCBIfam" id="TIGR00167">
    <property type="entry name" value="cbbA"/>
    <property type="match status" value="1"/>
</dbReference>
<dbReference type="InterPro" id="IPR000771">
    <property type="entry name" value="FBA_II"/>
</dbReference>
<name>A0A8K0V0E8_9ENTR</name>
<dbReference type="InterPro" id="IPR013785">
    <property type="entry name" value="Aldolase_TIM"/>
</dbReference>
<dbReference type="AlphaFoldDB" id="A0A8K0V0E8"/>
<dbReference type="PIRSF" id="PIRSF001359">
    <property type="entry name" value="F_bP_aldolase_II"/>
    <property type="match status" value="1"/>
</dbReference>
<organism evidence="4 5">
    <name type="scientific">Tenebrionibacter intestinalis</name>
    <dbReference type="NCBI Taxonomy" id="2799638"/>
    <lineage>
        <taxon>Bacteria</taxon>
        <taxon>Pseudomonadati</taxon>
        <taxon>Pseudomonadota</taxon>
        <taxon>Gammaproteobacteria</taxon>
        <taxon>Enterobacterales</taxon>
        <taxon>Enterobacteriaceae</taxon>
        <taxon>Tenebrionibacter/Tenebrionicola group</taxon>
        <taxon>Tenebrionibacter</taxon>
    </lineage>
</organism>
<dbReference type="GO" id="GO:0008270">
    <property type="term" value="F:zinc ion binding"/>
    <property type="evidence" value="ECO:0007669"/>
    <property type="project" value="InterPro"/>
</dbReference>
<protein>
    <submittedName>
        <fullName evidence="4">Class II fructose-bisphosphate aldolase</fullName>
    </submittedName>
</protein>
<dbReference type="Proteomes" id="UP000659047">
    <property type="component" value="Unassembled WGS sequence"/>
</dbReference>
<dbReference type="Pfam" id="PF01116">
    <property type="entry name" value="F_bP_aldolase"/>
    <property type="match status" value="1"/>
</dbReference>
<dbReference type="EMBL" id="JAEPBH010000006">
    <property type="protein sequence ID" value="MBK4714457.1"/>
    <property type="molecule type" value="Genomic_DNA"/>
</dbReference>
<dbReference type="PANTHER" id="PTHR30304:SF0">
    <property type="entry name" value="D-TAGATOSE-1,6-BISPHOSPHATE ALDOLASE SUBUNIT GATY-RELATED"/>
    <property type="match status" value="1"/>
</dbReference>
<comment type="caution">
    <text evidence="4">The sequence shown here is derived from an EMBL/GenBank/DDBJ whole genome shotgun (WGS) entry which is preliminary data.</text>
</comment>
<evidence type="ECO:0000313" key="5">
    <source>
        <dbReference type="Proteomes" id="UP000659047"/>
    </source>
</evidence>
<evidence type="ECO:0000256" key="3">
    <source>
        <dbReference type="PIRSR" id="PIRSR001359-3"/>
    </source>
</evidence>
<dbReference type="GO" id="GO:0005829">
    <property type="term" value="C:cytosol"/>
    <property type="evidence" value="ECO:0007669"/>
    <property type="project" value="TreeGrafter"/>
</dbReference>
<sequence>MLVTLREVLADAVSHRYAVGAFNVIDTNMARGVIAGAEQCRSPVIISQGQGQFRFTPPEIMGPSLVQLAREASVPVVIHLDHGKQIDVCERAIRAGYSSIMYDGSQLPLTENMAYTRQAVSLARKNHISIEGEVGHVSNAETGDLPGEHVQPAPDEQYLTTPEQARAFWQATEVDALAVAFGTGHGLYRETPRLEFNRLREIHQAVDVPLVMHGGSGLGDEAYQEAIACGIRKLNYFTLLSQSLGELIKEATHATSEPYYHELQLLVVHETQKHVARLMGVFGSARRA</sequence>
<reference evidence="4" key="1">
    <citation type="submission" date="2021-01" db="EMBL/GenBank/DDBJ databases">
        <title>Intestinitalea alba gen. nov., sp. nov., a novel genus of the family Enterobacteriaceae, isolated from the gut of the plastic-eating mealworm Tenebrio molitor L.</title>
        <authorList>
            <person name="Yang Y."/>
        </authorList>
    </citation>
    <scope>NUCLEOTIDE SEQUENCE</scope>
    <source>
        <strain evidence="4">BIT-L3</strain>
    </source>
</reference>
<feature type="binding site" evidence="3">
    <location>
        <position position="82"/>
    </location>
    <ligand>
        <name>Zn(2+)</name>
        <dbReference type="ChEBI" id="CHEBI:29105"/>
        <label>1</label>
        <note>catalytic</note>
    </ligand>
</feature>
<feature type="binding site" evidence="2">
    <location>
        <position position="186"/>
    </location>
    <ligand>
        <name>dihydroxyacetone phosphate</name>
        <dbReference type="ChEBI" id="CHEBI:57642"/>
    </ligand>
</feature>
<feature type="binding site" evidence="3">
    <location>
        <position position="185"/>
    </location>
    <ligand>
        <name>Zn(2+)</name>
        <dbReference type="ChEBI" id="CHEBI:29105"/>
        <label>1</label>
        <note>catalytic</note>
    </ligand>
</feature>
<gene>
    <name evidence="4" type="ORF">JJB97_03715</name>
</gene>
<feature type="binding site" evidence="3">
    <location>
        <position position="213"/>
    </location>
    <ligand>
        <name>Zn(2+)</name>
        <dbReference type="ChEBI" id="CHEBI:29105"/>
        <label>1</label>
        <note>catalytic</note>
    </ligand>
</feature>